<evidence type="ECO:0000259" key="2">
    <source>
        <dbReference type="Pfam" id="PF03703"/>
    </source>
</evidence>
<dbReference type="PANTHER" id="PTHR37938">
    <property type="entry name" value="BLL0215 PROTEIN"/>
    <property type="match status" value="1"/>
</dbReference>
<dbReference type="InterPro" id="IPR005182">
    <property type="entry name" value="YdbS-like_PH"/>
</dbReference>
<dbReference type="EMBL" id="JAOPKA010000007">
    <property type="protein sequence ID" value="MCU4742378.1"/>
    <property type="molecule type" value="Genomic_DNA"/>
</dbReference>
<dbReference type="Proteomes" id="UP001321018">
    <property type="component" value="Unassembled WGS sequence"/>
</dbReference>
<organism evidence="3 6">
    <name type="scientific">Natronoglomus mannanivorans</name>
    <dbReference type="NCBI Taxonomy" id="2979990"/>
    <lineage>
        <taxon>Archaea</taxon>
        <taxon>Methanobacteriati</taxon>
        <taxon>Methanobacteriota</taxon>
        <taxon>Stenosarchaea group</taxon>
        <taxon>Halobacteria</taxon>
        <taxon>Halobacteriales</taxon>
        <taxon>Natrialbaceae</taxon>
        <taxon>Natronoglomus</taxon>
    </lineage>
</organism>
<dbReference type="EMBL" id="JAOPKB010000002">
    <property type="protein sequence ID" value="MCU4971877.1"/>
    <property type="molecule type" value="Genomic_DNA"/>
</dbReference>
<dbReference type="PANTHER" id="PTHR37938:SF1">
    <property type="entry name" value="BLL0215 PROTEIN"/>
    <property type="match status" value="1"/>
</dbReference>
<keyword evidence="5" id="KW-1185">Reference proteome</keyword>
<dbReference type="RefSeq" id="WP_338004198.1">
    <property type="nucleotide sequence ID" value="NZ_JAOPKA010000007.1"/>
</dbReference>
<keyword evidence="1" id="KW-0472">Membrane</keyword>
<dbReference type="Pfam" id="PF03703">
    <property type="entry name" value="bPH_2"/>
    <property type="match status" value="1"/>
</dbReference>
<dbReference type="Proteomes" id="UP001320972">
    <property type="component" value="Unassembled WGS sequence"/>
</dbReference>
<feature type="domain" description="YdbS-like PH" evidence="2">
    <location>
        <begin position="90"/>
        <end position="160"/>
    </location>
</feature>
<evidence type="ECO:0000256" key="1">
    <source>
        <dbReference type="SAM" id="Phobius"/>
    </source>
</evidence>
<name>A0AAP2Z0T1_9EURY</name>
<reference evidence="3 5" key="1">
    <citation type="submission" date="2022-09" db="EMBL/GenBank/DDBJ databases">
        <title>Enrichment on poylsaccharides allowed isolation of novel metabolic and taxonomic groups of Haloarchaea.</title>
        <authorList>
            <person name="Sorokin D.Y."/>
            <person name="Elcheninov A.G."/>
            <person name="Khizhniak T.V."/>
            <person name="Kolganova T.V."/>
            <person name="Kublanov I.V."/>
        </authorList>
    </citation>
    <scope>NUCLEOTIDE SEQUENCE</scope>
    <source>
        <strain evidence="4 5">AArc-m2/3/4</strain>
        <strain evidence="3">AArc-xg1-1</strain>
    </source>
</reference>
<evidence type="ECO:0000313" key="4">
    <source>
        <dbReference type="EMBL" id="MCU4971877.1"/>
    </source>
</evidence>
<proteinExistence type="predicted"/>
<feature type="transmembrane region" description="Helical" evidence="1">
    <location>
        <begin position="67"/>
        <end position="89"/>
    </location>
</feature>
<protein>
    <submittedName>
        <fullName evidence="3">PH domain-containing protein</fullName>
    </submittedName>
</protein>
<sequence>MAQGMDRGREPTRKDPSWLHLSEGEEIVWESRPHLVAMGRGLPIAIALVLFGIVLAGWSMTDGNSSLITLASFLLVTAGGLIALVRYVYWTNTRYVITSGELYKKCGVVSRDVTQFRLDRVQNTSLEQSVLGRLLGYGDLTIYTAGSGDPELVFEKTPRPARAGKVLSGELVGEDDDRASEVEPV</sequence>
<comment type="caution">
    <text evidence="3">The sequence shown here is derived from an EMBL/GenBank/DDBJ whole genome shotgun (WGS) entry which is preliminary data.</text>
</comment>
<evidence type="ECO:0000313" key="5">
    <source>
        <dbReference type="Proteomes" id="UP001320972"/>
    </source>
</evidence>
<keyword evidence="1" id="KW-1133">Transmembrane helix</keyword>
<evidence type="ECO:0000313" key="6">
    <source>
        <dbReference type="Proteomes" id="UP001321018"/>
    </source>
</evidence>
<keyword evidence="1" id="KW-0812">Transmembrane</keyword>
<dbReference type="AlphaFoldDB" id="A0AAP2Z0T1"/>
<gene>
    <name evidence="4" type="ORF">OB955_03880</name>
    <name evidence="3" type="ORF">OB960_13330</name>
</gene>
<feature type="transmembrane region" description="Helical" evidence="1">
    <location>
        <begin position="41"/>
        <end position="61"/>
    </location>
</feature>
<evidence type="ECO:0000313" key="3">
    <source>
        <dbReference type="EMBL" id="MCU4742378.1"/>
    </source>
</evidence>
<accession>A0AAP2Z0T1</accession>